<name>A0AAI9SYN4_9ASCO</name>
<protein>
    <submittedName>
        <fullName evidence="1">Uncharacterized protein</fullName>
    </submittedName>
</protein>
<evidence type="ECO:0000313" key="2">
    <source>
        <dbReference type="Proteomes" id="UP001202479"/>
    </source>
</evidence>
<accession>A0AAI9SYN4</accession>
<comment type="caution">
    <text evidence="1">The sequence shown here is derived from an EMBL/GenBank/DDBJ whole genome shotgun (WGS) entry which is preliminary data.</text>
</comment>
<gene>
    <name evidence="1" type="ORF">KGF56_002259</name>
</gene>
<organism evidence="1 2">
    <name type="scientific">Candida oxycetoniae</name>
    <dbReference type="NCBI Taxonomy" id="497107"/>
    <lineage>
        <taxon>Eukaryota</taxon>
        <taxon>Fungi</taxon>
        <taxon>Dikarya</taxon>
        <taxon>Ascomycota</taxon>
        <taxon>Saccharomycotina</taxon>
        <taxon>Pichiomycetes</taxon>
        <taxon>Debaryomycetaceae</taxon>
        <taxon>Candida/Lodderomyces clade</taxon>
        <taxon>Candida</taxon>
    </lineage>
</organism>
<evidence type="ECO:0000313" key="1">
    <source>
        <dbReference type="EMBL" id="KAI3404930.2"/>
    </source>
</evidence>
<proteinExistence type="predicted"/>
<dbReference type="EMBL" id="JAHUZD010000072">
    <property type="protein sequence ID" value="KAI3404930.2"/>
    <property type="molecule type" value="Genomic_DNA"/>
</dbReference>
<dbReference type="Proteomes" id="UP001202479">
    <property type="component" value="Unassembled WGS sequence"/>
</dbReference>
<dbReference type="GeneID" id="73379876"/>
<reference evidence="1" key="1">
    <citation type="journal article" date="2022" name="DNA Res.">
        <title>Genome analysis of five recently described species of the CUG-Ser clade uncovers Candida theae as a new hybrid lineage with pathogenic potential in the Candida parapsilosis species complex.</title>
        <authorList>
            <person name="Mixao V."/>
            <person name="Del Olmo V."/>
            <person name="Hegedusova E."/>
            <person name="Saus E."/>
            <person name="Pryszcz L."/>
            <person name="Cillingova A."/>
            <person name="Nosek J."/>
            <person name="Gabaldon T."/>
        </authorList>
    </citation>
    <scope>NUCLEOTIDE SEQUENCE</scope>
    <source>
        <strain evidence="1">CBS 10844</strain>
    </source>
</reference>
<dbReference type="AlphaFoldDB" id="A0AAI9SYN4"/>
<keyword evidence="2" id="KW-1185">Reference proteome</keyword>
<sequence length="162" mass="18456">MKKSGNKQVLSRIDIPPMIPALCMEGLSQAVDTFVPGSHVMDDLPQQLPVYDKSTGTFKRFVNRKKKNQKEIVIPPPQSIQASRNGNAPYASYRRSSCMPVVVKNPQMVLREETMSYQKSVAKQSEAPRNKPFPTNRINFREEYDRYCNYTSRSSSFGETIC</sequence>
<dbReference type="RefSeq" id="XP_049180675.1">
    <property type="nucleotide sequence ID" value="XM_049323469.1"/>
</dbReference>